<feature type="transmembrane region" description="Helical" evidence="2">
    <location>
        <begin position="208"/>
        <end position="228"/>
    </location>
</feature>
<proteinExistence type="predicted"/>
<feature type="region of interest" description="Disordered" evidence="1">
    <location>
        <begin position="1"/>
        <end position="52"/>
    </location>
</feature>
<feature type="transmembrane region" description="Helical" evidence="2">
    <location>
        <begin position="271"/>
        <end position="294"/>
    </location>
</feature>
<dbReference type="InterPro" id="IPR013099">
    <property type="entry name" value="K_chnl_dom"/>
</dbReference>
<keyword evidence="2" id="KW-0812">Transmembrane</keyword>
<feature type="domain" description="Potassium channel" evidence="3">
    <location>
        <begin position="218"/>
        <end position="290"/>
    </location>
</feature>
<keyword evidence="5" id="KW-1185">Reference proteome</keyword>
<accession>A0A7R9LJ46</accession>
<evidence type="ECO:0000256" key="1">
    <source>
        <dbReference type="SAM" id="MobiDB-lite"/>
    </source>
</evidence>
<feature type="non-terminal residue" evidence="4">
    <location>
        <position position="332"/>
    </location>
</feature>
<dbReference type="EMBL" id="CAJPIZ010026104">
    <property type="protein sequence ID" value="CAG2118937.1"/>
    <property type="molecule type" value="Genomic_DNA"/>
</dbReference>
<feature type="transmembrane region" description="Helical" evidence="2">
    <location>
        <begin position="94"/>
        <end position="112"/>
    </location>
</feature>
<dbReference type="EMBL" id="OC880679">
    <property type="protein sequence ID" value="CAD7641889.1"/>
    <property type="molecule type" value="Genomic_DNA"/>
</dbReference>
<dbReference type="Proteomes" id="UP000759131">
    <property type="component" value="Unassembled WGS sequence"/>
</dbReference>
<evidence type="ECO:0000256" key="2">
    <source>
        <dbReference type="SAM" id="Phobius"/>
    </source>
</evidence>
<dbReference type="InterPro" id="IPR003937">
    <property type="entry name" value="K_chnl_volt-dep_KCNQ"/>
</dbReference>
<dbReference type="PANTHER" id="PTHR47735:SF9">
    <property type="entry name" value="POTASSIUM VOLTAGE-GATED CHANNEL SUBFAMILY KQT MEMBER 4-LIKE ISOFORM X1"/>
    <property type="match status" value="1"/>
</dbReference>
<dbReference type="SUPFAM" id="SSF81324">
    <property type="entry name" value="Voltage-gated potassium channels"/>
    <property type="match status" value="1"/>
</dbReference>
<evidence type="ECO:0000313" key="5">
    <source>
        <dbReference type="Proteomes" id="UP000759131"/>
    </source>
</evidence>
<dbReference type="AlphaFoldDB" id="A0A7R9LJ46"/>
<feature type="compositionally biased region" description="Polar residues" evidence="1">
    <location>
        <begin position="13"/>
        <end position="28"/>
    </location>
</feature>
<feature type="transmembrane region" description="Helical" evidence="2">
    <location>
        <begin position="240"/>
        <end position="259"/>
    </location>
</feature>
<organism evidence="4">
    <name type="scientific">Medioppia subpectinata</name>
    <dbReference type="NCBI Taxonomy" id="1979941"/>
    <lineage>
        <taxon>Eukaryota</taxon>
        <taxon>Metazoa</taxon>
        <taxon>Ecdysozoa</taxon>
        <taxon>Arthropoda</taxon>
        <taxon>Chelicerata</taxon>
        <taxon>Arachnida</taxon>
        <taxon>Acari</taxon>
        <taxon>Acariformes</taxon>
        <taxon>Sarcoptiformes</taxon>
        <taxon>Oribatida</taxon>
        <taxon>Brachypylina</taxon>
        <taxon>Oppioidea</taxon>
        <taxon>Oppiidae</taxon>
        <taxon>Medioppia</taxon>
    </lineage>
</organism>
<protein>
    <recommendedName>
        <fullName evidence="3">Potassium channel domain-containing protein</fullName>
    </recommendedName>
</protein>
<feature type="transmembrane region" description="Helical" evidence="2">
    <location>
        <begin position="147"/>
        <end position="164"/>
    </location>
</feature>
<sequence length="332" mass="37586">MKSKEVKTEKDNNTTASIAPAVSSTRGTKTAPDTGRHESTESSEPQLEAVNGRRYSTEASVVGRRVAKRSRLFRCKLRVFCALHRPVGLLSRSYHYFFFVLIAFSCIVFNIFEAHFDDYAFLCMTVLDSCLTGWGGKYQYLHDYGPLRALDVIGLLTFCAFIWAEDFTDTVGILLRLLHVLQIFQLYRLMLSLLRLMISTIVDQFQQLTIAFIFASIILVLISQSMFLYEWEDEDNNVGIFDAFWFGYITLTTVGYGDITPKTKLGRAMTCVLAFCGICIFQLPANIFGTGLAIKLKEQQKTILFRGPASKLMLSLWRCYATEGPNSRTTCV</sequence>
<dbReference type="OrthoDB" id="415460at2759"/>
<dbReference type="GO" id="GO:0005249">
    <property type="term" value="F:voltage-gated potassium channel activity"/>
    <property type="evidence" value="ECO:0007669"/>
    <property type="project" value="InterPro"/>
</dbReference>
<gene>
    <name evidence="4" type="ORF">OSB1V03_LOCUS18887</name>
</gene>
<evidence type="ECO:0000259" key="3">
    <source>
        <dbReference type="Pfam" id="PF07885"/>
    </source>
</evidence>
<feature type="compositionally biased region" description="Basic and acidic residues" evidence="1">
    <location>
        <begin position="1"/>
        <end position="12"/>
    </location>
</feature>
<dbReference type="GO" id="GO:0008076">
    <property type="term" value="C:voltage-gated potassium channel complex"/>
    <property type="evidence" value="ECO:0007669"/>
    <property type="project" value="TreeGrafter"/>
</dbReference>
<dbReference type="PANTHER" id="PTHR47735">
    <property type="entry name" value="POTASSIUM VOLTAGE-GATED CHANNEL SUBFAMILY KQT MEMBER 4"/>
    <property type="match status" value="1"/>
</dbReference>
<name>A0A7R9LJ46_9ACAR</name>
<keyword evidence="2" id="KW-1133">Transmembrane helix</keyword>
<keyword evidence="2" id="KW-0472">Membrane</keyword>
<dbReference type="Gene3D" id="1.10.287.70">
    <property type="match status" value="1"/>
</dbReference>
<dbReference type="PRINTS" id="PR00169">
    <property type="entry name" value="KCHANNEL"/>
</dbReference>
<dbReference type="Pfam" id="PF07885">
    <property type="entry name" value="Ion_trans_2"/>
    <property type="match status" value="1"/>
</dbReference>
<evidence type="ECO:0000313" key="4">
    <source>
        <dbReference type="EMBL" id="CAD7641889.1"/>
    </source>
</evidence>
<reference evidence="4" key="1">
    <citation type="submission" date="2020-11" db="EMBL/GenBank/DDBJ databases">
        <authorList>
            <person name="Tran Van P."/>
        </authorList>
    </citation>
    <scope>NUCLEOTIDE SEQUENCE</scope>
</reference>